<evidence type="ECO:0000256" key="2">
    <source>
        <dbReference type="ARBA" id="ARBA00006676"/>
    </source>
</evidence>
<evidence type="ECO:0000259" key="9">
    <source>
        <dbReference type="Pfam" id="PF00962"/>
    </source>
</evidence>
<dbReference type="GO" id="GO:0004000">
    <property type="term" value="F:adenosine deaminase activity"/>
    <property type="evidence" value="ECO:0000318"/>
    <property type="project" value="GO_Central"/>
</dbReference>
<keyword evidence="4" id="KW-0479">Metal-binding</keyword>
<evidence type="ECO:0000256" key="4">
    <source>
        <dbReference type="ARBA" id="ARBA00022723"/>
    </source>
</evidence>
<feature type="domain" description="Adenosine deaminase" evidence="9">
    <location>
        <begin position="13"/>
        <end position="337"/>
    </location>
</feature>
<name>W5NBF3_LEPOC</name>
<dbReference type="FunFam" id="3.20.20.140:FF:000033">
    <property type="entry name" value="Adenosine deaminase-like protein"/>
    <property type="match status" value="1"/>
</dbReference>
<evidence type="ECO:0000256" key="1">
    <source>
        <dbReference type="ARBA" id="ARBA00001947"/>
    </source>
</evidence>
<dbReference type="Bgee" id="ENSLOCG00000014596">
    <property type="expression patterns" value="Expressed in intestine and 13 other cell types or tissues"/>
</dbReference>
<reference evidence="10" key="2">
    <citation type="submission" date="2025-08" db="UniProtKB">
        <authorList>
            <consortium name="Ensembl"/>
        </authorList>
    </citation>
    <scope>IDENTIFICATION</scope>
</reference>
<dbReference type="SUPFAM" id="SSF51556">
    <property type="entry name" value="Metallo-dependent hydrolases"/>
    <property type="match status" value="1"/>
</dbReference>
<comment type="similarity">
    <text evidence="2">Belongs to the metallo-dependent hydrolases superfamily. Adenosine and AMP deaminases family.</text>
</comment>
<dbReference type="GO" id="GO:0006154">
    <property type="term" value="P:adenosine catabolic process"/>
    <property type="evidence" value="ECO:0000318"/>
    <property type="project" value="GO_Central"/>
</dbReference>
<dbReference type="HOGENOM" id="CLU_039228_3_0_1"/>
<reference evidence="10" key="3">
    <citation type="submission" date="2025-09" db="UniProtKB">
        <authorList>
            <consortium name="Ensembl"/>
        </authorList>
    </citation>
    <scope>IDENTIFICATION</scope>
</reference>
<dbReference type="EMBL" id="AHAT01004961">
    <property type="status" value="NOT_ANNOTATED_CDS"/>
    <property type="molecule type" value="Genomic_DNA"/>
</dbReference>
<dbReference type="InParanoid" id="W5NBF3"/>
<dbReference type="EMBL" id="AHAT01004959">
    <property type="status" value="NOT_ANNOTATED_CDS"/>
    <property type="molecule type" value="Genomic_DNA"/>
</dbReference>
<dbReference type="OMA" id="RPQFKPY"/>
<comment type="subunit">
    <text evidence="3">Monomer.</text>
</comment>
<dbReference type="eggNOG" id="KOG1097">
    <property type="taxonomic scope" value="Eukaryota"/>
</dbReference>
<dbReference type="PANTHER" id="PTHR11409:SF42">
    <property type="entry name" value="ADENOSINE DEAMINASE-LIKE PROTEIN"/>
    <property type="match status" value="1"/>
</dbReference>
<keyword evidence="11" id="KW-1185">Reference proteome</keyword>
<dbReference type="EMBL" id="AHAT01004963">
    <property type="status" value="NOT_ANNOTATED_CDS"/>
    <property type="molecule type" value="Genomic_DNA"/>
</dbReference>
<dbReference type="InterPro" id="IPR032466">
    <property type="entry name" value="Metal_Hydrolase"/>
</dbReference>
<dbReference type="EMBL" id="AHAT01004960">
    <property type="status" value="NOT_ANNOTATED_CDS"/>
    <property type="molecule type" value="Genomic_DNA"/>
</dbReference>
<dbReference type="Proteomes" id="UP000018468">
    <property type="component" value="Linkage group LG3"/>
</dbReference>
<dbReference type="CDD" id="cd00443">
    <property type="entry name" value="ADA_AMPD"/>
    <property type="match status" value="1"/>
</dbReference>
<keyword evidence="7" id="KW-0546">Nucleotide metabolism</keyword>
<reference evidence="11" key="1">
    <citation type="submission" date="2011-12" db="EMBL/GenBank/DDBJ databases">
        <title>The Draft Genome of Lepisosteus oculatus.</title>
        <authorList>
            <consortium name="The Broad Institute Genome Assembly &amp; Analysis Group"/>
            <consortium name="Computational R&amp;D Group"/>
            <consortium name="and Sequencing Platform"/>
            <person name="Di Palma F."/>
            <person name="Alfoldi J."/>
            <person name="Johnson J."/>
            <person name="Berlin A."/>
            <person name="Gnerre S."/>
            <person name="Jaffe D."/>
            <person name="MacCallum I."/>
            <person name="Young S."/>
            <person name="Walker B.J."/>
            <person name="Lander E.S."/>
            <person name="Lindblad-Toh K."/>
        </authorList>
    </citation>
    <scope>NUCLEOTIDE SEQUENCE [LARGE SCALE GENOMIC DNA]</scope>
</reference>
<evidence type="ECO:0000313" key="10">
    <source>
        <dbReference type="Ensembl" id="ENSLOCP00000017962.1"/>
    </source>
</evidence>
<dbReference type="Pfam" id="PF00962">
    <property type="entry name" value="A_deaminase"/>
    <property type="match status" value="1"/>
</dbReference>
<dbReference type="PANTHER" id="PTHR11409">
    <property type="entry name" value="ADENOSINE DEAMINASE"/>
    <property type="match status" value="1"/>
</dbReference>
<dbReference type="AlphaFoldDB" id="W5NBF3"/>
<dbReference type="Gene3D" id="3.20.20.140">
    <property type="entry name" value="Metal-dependent hydrolases"/>
    <property type="match status" value="1"/>
</dbReference>
<evidence type="ECO:0000256" key="8">
    <source>
        <dbReference type="ARBA" id="ARBA00048787"/>
    </source>
</evidence>
<dbReference type="GeneTree" id="ENSGT00950000183113"/>
<dbReference type="EMBL" id="AHAT01004962">
    <property type="status" value="NOT_ANNOTATED_CDS"/>
    <property type="molecule type" value="Genomic_DNA"/>
</dbReference>
<evidence type="ECO:0000256" key="6">
    <source>
        <dbReference type="ARBA" id="ARBA00022833"/>
    </source>
</evidence>
<evidence type="ECO:0000256" key="5">
    <source>
        <dbReference type="ARBA" id="ARBA00022801"/>
    </source>
</evidence>
<dbReference type="GO" id="GO:0046103">
    <property type="term" value="P:inosine biosynthetic process"/>
    <property type="evidence" value="ECO:0000318"/>
    <property type="project" value="GO_Central"/>
</dbReference>
<dbReference type="Ensembl" id="ENSLOCT00000017994.1">
    <property type="protein sequence ID" value="ENSLOCP00000017962.1"/>
    <property type="gene ID" value="ENSLOCG00000014596.1"/>
</dbReference>
<organism evidence="10 11">
    <name type="scientific">Lepisosteus oculatus</name>
    <name type="common">Spotted gar</name>
    <dbReference type="NCBI Taxonomy" id="7918"/>
    <lineage>
        <taxon>Eukaryota</taxon>
        <taxon>Metazoa</taxon>
        <taxon>Chordata</taxon>
        <taxon>Craniata</taxon>
        <taxon>Vertebrata</taxon>
        <taxon>Euteleostomi</taxon>
        <taxon>Actinopterygii</taxon>
        <taxon>Neopterygii</taxon>
        <taxon>Holostei</taxon>
        <taxon>Semionotiformes</taxon>
        <taxon>Lepisosteidae</taxon>
        <taxon>Lepisosteus</taxon>
    </lineage>
</organism>
<accession>W5NBF3</accession>
<dbReference type="GO" id="GO:0046872">
    <property type="term" value="F:metal ion binding"/>
    <property type="evidence" value="ECO:0007669"/>
    <property type="project" value="UniProtKB-KW"/>
</dbReference>
<dbReference type="FunCoup" id="W5NBF3">
    <property type="interactions" value="526"/>
</dbReference>
<dbReference type="InterPro" id="IPR001365">
    <property type="entry name" value="A_deaminase_dom"/>
</dbReference>
<evidence type="ECO:0000256" key="3">
    <source>
        <dbReference type="ARBA" id="ARBA00011245"/>
    </source>
</evidence>
<dbReference type="GO" id="GO:0009117">
    <property type="term" value="P:nucleotide metabolic process"/>
    <property type="evidence" value="ECO:0007669"/>
    <property type="project" value="UniProtKB-KW"/>
</dbReference>
<comment type="cofactor">
    <cofactor evidence="1">
        <name>Zn(2+)</name>
        <dbReference type="ChEBI" id="CHEBI:29105"/>
    </cofactor>
</comment>
<evidence type="ECO:0000256" key="7">
    <source>
        <dbReference type="ARBA" id="ARBA00023080"/>
    </source>
</evidence>
<dbReference type="STRING" id="7918.ENSLOCP00000017962"/>
<sequence>MEDENEAFYRDLPKVELHAHLNGSVSVPTMERLIARKPHLNVQHSMTAIHKGQRRTLDECFHMFRIIHQLIDSEEDLFMVTKDVVKEYALDGVKYLELRSTPREEKHTGPYWVMLIWSILAAICYRTAEVLLEKRFLVAIDRRNGPEVAMETVKMAEDFMLSSDGLVVGLDLSGDPTVGHCRDLMPALQKARSAGLKLALHLSEVPTQREETELLLTLPPDRIGHGTFLHPEVGGSQALVDAVRQGNIPLELCLTSNVKGQTVPSYEKHHFQYWYRLGHPCVLCADDKGVFGTDLSQEYQLAASTFGLSQEAVWTLSEQAIGCIFAPESVKQELKQKWADLRPFVNGVSNAEDPLFV</sequence>
<comment type="catalytic activity">
    <reaction evidence="8">
        <text>N(6)-methyl-AMP + H2O + H(+) = IMP + methylamine</text>
        <dbReference type="Rhea" id="RHEA:16001"/>
        <dbReference type="ChEBI" id="CHEBI:15377"/>
        <dbReference type="ChEBI" id="CHEBI:15378"/>
        <dbReference type="ChEBI" id="CHEBI:58053"/>
        <dbReference type="ChEBI" id="CHEBI:59338"/>
        <dbReference type="ChEBI" id="CHEBI:144842"/>
    </reaction>
    <physiologicalReaction direction="left-to-right" evidence="8">
        <dbReference type="Rhea" id="RHEA:16002"/>
    </physiologicalReaction>
</comment>
<proteinExistence type="inferred from homology"/>
<dbReference type="InterPro" id="IPR006330">
    <property type="entry name" value="Ado/ade_deaminase"/>
</dbReference>
<evidence type="ECO:0000313" key="11">
    <source>
        <dbReference type="Proteomes" id="UP000018468"/>
    </source>
</evidence>
<dbReference type="EMBL" id="AHAT01004964">
    <property type="status" value="NOT_ANNOTATED_CDS"/>
    <property type="molecule type" value="Genomic_DNA"/>
</dbReference>
<keyword evidence="6" id="KW-0862">Zinc</keyword>
<keyword evidence="5" id="KW-0378">Hydrolase</keyword>
<protein>
    <submittedName>
        <fullName evidence="10">N6-Methyl-AMP deaminase</fullName>
    </submittedName>
</protein>